<feature type="compositionally biased region" description="Polar residues" evidence="4">
    <location>
        <begin position="3257"/>
        <end position="3274"/>
    </location>
</feature>
<feature type="domain" description="Carrier" evidence="5">
    <location>
        <begin position="3179"/>
        <end position="3256"/>
    </location>
</feature>
<organism evidence="6 7">
    <name type="scientific">Monosporascus ibericus</name>
    <dbReference type="NCBI Taxonomy" id="155417"/>
    <lineage>
        <taxon>Eukaryota</taxon>
        <taxon>Fungi</taxon>
        <taxon>Dikarya</taxon>
        <taxon>Ascomycota</taxon>
        <taxon>Pezizomycotina</taxon>
        <taxon>Sordariomycetes</taxon>
        <taxon>Xylariomycetidae</taxon>
        <taxon>Xylariales</taxon>
        <taxon>Xylariales incertae sedis</taxon>
        <taxon>Monosporascus</taxon>
    </lineage>
</organism>
<feature type="domain" description="Carrier" evidence="5">
    <location>
        <begin position="573"/>
        <end position="649"/>
    </location>
</feature>
<dbReference type="InterPro" id="IPR006162">
    <property type="entry name" value="Ppantetheine_attach_site"/>
</dbReference>
<dbReference type="InterPro" id="IPR001242">
    <property type="entry name" value="Condensation_dom"/>
</dbReference>
<dbReference type="GO" id="GO:0044550">
    <property type="term" value="P:secondary metabolite biosynthetic process"/>
    <property type="evidence" value="ECO:0007669"/>
    <property type="project" value="TreeGrafter"/>
</dbReference>
<keyword evidence="7" id="KW-1185">Reference proteome</keyword>
<dbReference type="NCBIfam" id="NF003417">
    <property type="entry name" value="PRK04813.1"/>
    <property type="match status" value="3"/>
</dbReference>
<dbReference type="Gene3D" id="3.40.50.12780">
    <property type="entry name" value="N-terminal domain of ligase-like"/>
    <property type="match status" value="3"/>
</dbReference>
<dbReference type="EMBL" id="QJNU01000712">
    <property type="protein sequence ID" value="RYO88738.1"/>
    <property type="molecule type" value="Genomic_DNA"/>
</dbReference>
<dbReference type="GO" id="GO:0031177">
    <property type="term" value="F:phosphopantetheine binding"/>
    <property type="evidence" value="ECO:0007669"/>
    <property type="project" value="TreeGrafter"/>
</dbReference>
<dbReference type="Pfam" id="PF00550">
    <property type="entry name" value="PP-binding"/>
    <property type="match status" value="3"/>
</dbReference>
<dbReference type="NCBIfam" id="TIGR01733">
    <property type="entry name" value="AA-adenyl-dom"/>
    <property type="match status" value="3"/>
</dbReference>
<dbReference type="InterPro" id="IPR036736">
    <property type="entry name" value="ACP-like_sf"/>
</dbReference>
<dbReference type="InterPro" id="IPR023213">
    <property type="entry name" value="CAT-like_dom_sf"/>
</dbReference>
<dbReference type="CDD" id="cd05918">
    <property type="entry name" value="A_NRPS_SidN3_like"/>
    <property type="match status" value="3"/>
</dbReference>
<dbReference type="SUPFAM" id="SSF52777">
    <property type="entry name" value="CoA-dependent acyltransferases"/>
    <property type="match status" value="8"/>
</dbReference>
<dbReference type="Proteomes" id="UP000293360">
    <property type="component" value="Unassembled WGS sequence"/>
</dbReference>
<dbReference type="InterPro" id="IPR042099">
    <property type="entry name" value="ANL_N_sf"/>
</dbReference>
<dbReference type="FunFam" id="3.30.300.30:FF:000015">
    <property type="entry name" value="Nonribosomal peptide synthase SidD"/>
    <property type="match status" value="3"/>
</dbReference>
<proteinExistence type="predicted"/>
<dbReference type="CDD" id="cd19545">
    <property type="entry name" value="FUM14_C_NRPS-like"/>
    <property type="match status" value="1"/>
</dbReference>
<accession>A0A4Q4SZ31</accession>
<evidence type="ECO:0000313" key="6">
    <source>
        <dbReference type="EMBL" id="RYO88738.1"/>
    </source>
</evidence>
<feature type="region of interest" description="Disordered" evidence="4">
    <location>
        <begin position="3257"/>
        <end position="3280"/>
    </location>
</feature>
<dbReference type="STRING" id="155417.A0A4Q4SZ31"/>
<dbReference type="CDD" id="cd19534">
    <property type="entry name" value="E_NRPS"/>
    <property type="match status" value="1"/>
</dbReference>
<dbReference type="PROSITE" id="PS00455">
    <property type="entry name" value="AMP_BINDING"/>
    <property type="match status" value="3"/>
</dbReference>
<dbReference type="InterPro" id="IPR020845">
    <property type="entry name" value="AMP-binding_CS"/>
</dbReference>
<evidence type="ECO:0000256" key="2">
    <source>
        <dbReference type="ARBA" id="ARBA00022553"/>
    </source>
</evidence>
<evidence type="ECO:0000256" key="1">
    <source>
        <dbReference type="ARBA" id="ARBA00022450"/>
    </source>
</evidence>
<dbReference type="PROSITE" id="PS50075">
    <property type="entry name" value="CARRIER"/>
    <property type="match status" value="3"/>
</dbReference>
<reference evidence="6 7" key="1">
    <citation type="submission" date="2018-06" db="EMBL/GenBank/DDBJ databases">
        <title>Complete Genomes of Monosporascus.</title>
        <authorList>
            <person name="Robinson A.J."/>
            <person name="Natvig D.O."/>
        </authorList>
    </citation>
    <scope>NUCLEOTIDE SEQUENCE [LARGE SCALE GENOMIC DNA]</scope>
    <source>
        <strain evidence="6 7">CBS 110550</strain>
    </source>
</reference>
<dbReference type="Gene3D" id="3.30.559.30">
    <property type="entry name" value="Nonribosomal peptide synthetase, condensation domain"/>
    <property type="match status" value="4"/>
</dbReference>
<evidence type="ECO:0000256" key="4">
    <source>
        <dbReference type="SAM" id="MobiDB-lite"/>
    </source>
</evidence>
<gene>
    <name evidence="6" type="ORF">DL764_008691</name>
</gene>
<dbReference type="PANTHER" id="PTHR45527">
    <property type="entry name" value="NONRIBOSOMAL PEPTIDE SYNTHETASE"/>
    <property type="match status" value="1"/>
</dbReference>
<dbReference type="OrthoDB" id="416786at2759"/>
<dbReference type="InterPro" id="IPR000873">
    <property type="entry name" value="AMP-dep_synth/lig_dom"/>
</dbReference>
<dbReference type="Gene3D" id="3.30.300.30">
    <property type="match status" value="3"/>
</dbReference>
<dbReference type="Gene3D" id="3.30.559.10">
    <property type="entry name" value="Chloramphenicol acetyltransferase-like domain"/>
    <property type="match status" value="5"/>
</dbReference>
<dbReference type="PROSITE" id="PS00012">
    <property type="entry name" value="PHOSPHOPANTETHEINE"/>
    <property type="match status" value="1"/>
</dbReference>
<dbReference type="SUPFAM" id="SSF47336">
    <property type="entry name" value="ACP-like"/>
    <property type="match status" value="3"/>
</dbReference>
<feature type="domain" description="Carrier" evidence="5">
    <location>
        <begin position="2090"/>
        <end position="2164"/>
    </location>
</feature>
<dbReference type="SUPFAM" id="SSF56801">
    <property type="entry name" value="Acetyl-CoA synthetase-like"/>
    <property type="match status" value="3"/>
</dbReference>
<keyword evidence="3" id="KW-0436">Ligase</keyword>
<dbReference type="InterPro" id="IPR009081">
    <property type="entry name" value="PP-bd_ACP"/>
</dbReference>
<dbReference type="Pfam" id="PF00501">
    <property type="entry name" value="AMP-binding"/>
    <property type="match status" value="3"/>
</dbReference>
<dbReference type="GO" id="GO:0005737">
    <property type="term" value="C:cytoplasm"/>
    <property type="evidence" value="ECO:0007669"/>
    <property type="project" value="TreeGrafter"/>
</dbReference>
<name>A0A4Q4SZ31_9PEZI</name>
<keyword evidence="1" id="KW-0596">Phosphopantetheine</keyword>
<dbReference type="FunFam" id="3.40.50.12780:FF:000014">
    <property type="entry name" value="Nonribosomal peptide synthetase 1"/>
    <property type="match status" value="2"/>
</dbReference>
<keyword evidence="2" id="KW-0597">Phosphoprotein</keyword>
<dbReference type="GO" id="GO:0043041">
    <property type="term" value="P:amino acid activation for nonribosomal peptide biosynthetic process"/>
    <property type="evidence" value="ECO:0007669"/>
    <property type="project" value="TreeGrafter"/>
</dbReference>
<dbReference type="InterPro" id="IPR045851">
    <property type="entry name" value="AMP-bd_C_sf"/>
</dbReference>
<dbReference type="InterPro" id="IPR010071">
    <property type="entry name" value="AA_adenyl_dom"/>
</dbReference>
<evidence type="ECO:0000313" key="7">
    <source>
        <dbReference type="Proteomes" id="UP000293360"/>
    </source>
</evidence>
<dbReference type="Gene3D" id="1.10.1200.10">
    <property type="entry name" value="ACP-like"/>
    <property type="match status" value="3"/>
</dbReference>
<dbReference type="FunFam" id="3.30.559.30:FF:000002">
    <property type="entry name" value="Nonribosomal peptide synthase Pes1"/>
    <property type="match status" value="1"/>
</dbReference>
<dbReference type="PANTHER" id="PTHR45527:SF1">
    <property type="entry name" value="FATTY ACID SYNTHASE"/>
    <property type="match status" value="1"/>
</dbReference>
<dbReference type="Pfam" id="PF00668">
    <property type="entry name" value="Condensation"/>
    <property type="match status" value="4"/>
</dbReference>
<protein>
    <recommendedName>
        <fullName evidence="5">Carrier domain-containing protein</fullName>
    </recommendedName>
</protein>
<sequence length="3784" mass="416162">MDRINGINGMNGVDGVNGVNGVNGSSSDVLSKVKGWNGKLIALDERCIHEVVAERAATTPHAPATDSWDGALSYRELDNLSTRLAYRLTQVGVSIEDKVPLCFEKSQWTVVAMLAVLKAGGAFVPLDPEHPVERLREIVSNVEASIVLASPQNAGLLSGSVDCVLEVSEKVCKNLARVPPGTPAVPTKPSNAAYVLYTSGSTGKPKGCVIEHAAYCTSAKAHGEAVGITPDRRVFQFASYAFDASLAEILTTLLRGACICIPSDYERFNDLAGAICKYKADWATLTATTAKLLHPDMVPTLRTLCLGGELSPDALIRLWADRLELFNGYGPTEASVFATAYRWSATSNPRTLGKGTGTRLWVVNLEENRHCGFDEVGELLIETPALARGYLNDPEKTEAAFIDAPGWLGLHDGARLYRVGDLALYRSDGNLEYVGRRDHQIKIRGHRMELGEIEYAISEVDGVNSVIVVPNQQRLVAVISFQSNEEQGEVLNLCMEPDGEWATSLAVVMEAVKGKLPNYMMPTSWLVINRLPVTVSAKKLDRLATQTWVSSLKEEDLRLWQGSASTLVDGLNADKTESESLLRRLCSEILNITPSKINMKQSFLAQGGDSITAMQLVSLSKTHGLAITVKNTLLSKSLSDLARHAKLDSSGTTSTPEMVDDESAYYQPFSLSPIQQFFFDITPEGENHFNQSFLVELTKPITTEQLKEAADAVIKRHAMLRVRFIKNPGSVWTQKVTPPHEAPSYLLESGDALPDSNLLPAVAKMQSQLDLQQGPLVAFGLWHLRQSGTQVLFATCHHAIVDLVSWRIILQELEEHIQHKHISSPSGLSFPRWLSIQEEHCLNHIEPTAALPHEVGPYQPDFWGISHVPNRVEDVVSSSFVLDPEATSALFGPEARSRWKVEPIDLLVACLASSFHNIFPERRSPAILNEGHGREPWDLPIDLSRTVGWFTTLMPLWSPVAGQSLIETIADIKDQRRLAPAKGLSYFSARYLHPEGREKYGWHRNSEIFFNYEGAYQQLERNSGLFRHSPLSNPHQLSDNSLTSNRVTLFEWTATVKNGQLHVSMDYHRHMKHKPRIVEWVQAYQKLLQDLPGVLSAHQRPLVTRSDFPMVQLSKYDWAQLQSLLGPTAVDCLEEIYAPISAQEGMLIGQSLNSELYMADVRATIKPLSGANNVDLERLERAWEAVEKRHSALRTSFSAAIGSDSAFTQLVFNEKPDKVLDEASAPGCRFHADRLGTGDVAIHLRVNHVAVDAGSLAIILRDLSLAYDGRLPEEDAPRFSHYSAWRAERQTEEAQRYWHQYTQGMIPCVMPLAAPEPPNKSIGAKYDLKAPDHASLQRFCAENEVTLSHVLHAALALVLQAYLGQDDVCFSYFASDQDISEHGAKEAVGVFIDALICRVRMKSLTTVGDLVRYMREDAIDGLANQYGCSIAKIQHSLNLGGHQLFNVGISVQKDWPSCWVSSQCSMNDLRWSETNDFGLGINAIDGPDGVIISISYAEGTIEEPQIRSFASAFEQAISSIYDSSANRKLSEVRLIGDDDIRRISEWNGPRLPEISECIHHVFRNQVTKTPNATAISSWDGEMTYRDLDHASDVIARHLISHFGLRVGEKVPYCFEKSRWVLVGVLGILKAGGVLVPMEHSHPAHRLQYLAEAVKARVVLASPQFVPKLEKAVENVVPLSQTQFESLARETPAVELPILSPEDQAAVLFTSGSSGNPKGCMWKHKTWCSSAARQLDGLHMRTRRRFLQFASYSFGASLTEMLTALQIGGTICFISDHDKFNDVENAIAATKADWALLPPSLVKSLDSLGSIETLVCGGESLDSLSVAKWAPRVDLLQAYGATETAVISTAKSMSKTTNPKTLGRTIHGGCHIVNPSNYHQLLPLGAAGELVVEGPHLGTGYLNMPEKTAEVFVSDAPWMSSVRHYRTGDLARLDPTNGDIIYMGREDAQVKINGMRVELGEVEAHLRRHLTECEGVAAELVTAESAAPTMLFAFVALGQDFDGDEPGFDGTGDIQYSSETWDRLADKIEGLDGKLAETLPRHMIPSSFIPLRKLPMTASFKVDRVKLKSLGRRLRAANTRLPTPTSGGKRRAGSDLENQLLSLWKSLFPEHRIGMEDNFFRLGGDSLMAMKLVTKARAKKIKITTADVLKNPVLSDLVAALGGSPSGAEAKSKAQGRTMTPFSLLGEEEELKDVISHAAAQCNVDRASIQNVFPCTPLQEGMFASSAQHLGVNMGHLVMELPQDFDEWRFRRAVKELVRNHQILRTRIVHSPGLRILQAIVDQDMPLIERVDNMAEYIRTARNTPITFGDPLNRFVLARDNQAHGAERVIWSLHHALYDGWSFHLMKRDLATLYNGRENIVPRTPFVNYIDYQRARSAEETKKFWHEYTKDTEFQAFPALPYRGYAPRPTAYFEGKIALNGKRVPGATLPTAIRAAFGLSCCAYTGTDDAFFTTVVTGRDADLASIEDVVGPTLSTVPIKVSRPGDDTSVVSFLQNLQSQGAAMIPHQHIGMHNISKINDHARQACEVTNLLVVHPEYEADPDHTFKYLKDPTEAASVFSTYTVIMQCYITPEGFAWSCWYDPDVIAGEKAKRFVGHFDHTLQSLLSCSLVSDLAVISPEDERLVHELQPKYNEEAAKSLVHSLIVKQARLHPDSEAVCAWDGTLSYGELDELSSKLSHRLIGLGVGPERKVIVSVDKSKWQAVSLLAVLKAGGAFVPIDPSYPRANLRRIIMSVDPEAVIASPKHSKMFPRLLEFIDATDPESWIDDDEELGEDDVEEVSPDDAAFVLYTSGSTGLPKGCIIDHGAYCFSALHQAHGVNVDRSSRVFSFASLSFDAAMLDILTTLILGKTVCVPSEKERVDDLAGVITRLRADSVMFTPSLLSTINPDSVPTLKTIISGGEPLDAKIIDTWKDRVLLINGYGPAECSVVCSSNMSPSPDSPKNVGRPFSARMWVSKPEDYHTLVPVGAVGELLLESPALSRGYLNDETRTAAAFVDSPRWSPKDESGKSRRLYRTGDLVYQEADGSIVYVGRKDSQVKVRGQRCETAEIERQMLQTPGIAQAVVVLAGAGDSRRHQLVAVIALSDVAVPEEGKKAGLEILDAEHASKAKKLAEEACRHLTRNLPGFMVPTAVLAVRRIPLSVSGKTDKKKVGDWVTSLPEGQLIAANSLTSLEDEVVCEPANPLEATLRDIWAAVLKMPAGNISTARSFVQLGGDSISAMQVMAKCRDEGIAHVSVKNILHTTGISELATIDARQDASNGVDSNSSFDASSPDNGSDEGLVSSAASHAAVDVAAIEAVEEATNTQTSMALAAMAQPRTQVAFFHFDFVSGIDKDRLIAACENLVAAHSALRSFFFEQHGRVYQAALRDAKPSWTFFEGSQDMDSDAGAFIQLSHEREVRPGEPLIRFCFLQSQERTRARLLVEICHALYDGISYAKMLRSLQYAYEENQPLPRGPQMHEYLRRLKTVAEEGESRKYWRDLLQGSSITRIAPWAAGRKPGLLDKLITKSIKLKTTSSPLATIIKAAWAGVLARVQGSSDVVFGQIVSGRNIAFPRIEHVLGACINTSPVRARMTEQTTWHELLTSLQQQHLDSIPHETTGMRQIAAECTGWDAADGRMSTVVNHLGTGNEGQGERDFAGARCKTGITAARNRSVDLGIESRVRGDDGLDVVMLFCSRTVPTAWAEDLMDLLVRHVEMCFRHPDAPVLSSHDYSLRRLSMRAVHPLVRAAWASALGGAGLQDGNRPYWELLGKDGLARIVDHLAASDVSVSADELAELPTMALQIE</sequence>
<evidence type="ECO:0000259" key="5">
    <source>
        <dbReference type="PROSITE" id="PS50075"/>
    </source>
</evidence>
<evidence type="ECO:0000256" key="3">
    <source>
        <dbReference type="ARBA" id="ARBA00022598"/>
    </source>
</evidence>
<comment type="caution">
    <text evidence="6">The sequence shown here is derived from an EMBL/GenBank/DDBJ whole genome shotgun (WGS) entry which is preliminary data.</text>
</comment>
<dbReference type="GO" id="GO:0016874">
    <property type="term" value="F:ligase activity"/>
    <property type="evidence" value="ECO:0007669"/>
    <property type="project" value="UniProtKB-KW"/>
</dbReference>